<dbReference type="AlphaFoldDB" id="A0A4Z2IME2"/>
<reference evidence="1 2" key="1">
    <citation type="submission" date="2019-03" db="EMBL/GenBank/DDBJ databases">
        <title>First draft genome of Liparis tanakae, snailfish: a comprehensive survey of snailfish specific genes.</title>
        <authorList>
            <person name="Kim W."/>
            <person name="Song I."/>
            <person name="Jeong J.-H."/>
            <person name="Kim D."/>
            <person name="Kim S."/>
            <person name="Ryu S."/>
            <person name="Song J.Y."/>
            <person name="Lee S.K."/>
        </authorList>
    </citation>
    <scope>NUCLEOTIDE SEQUENCE [LARGE SCALE GENOMIC DNA]</scope>
    <source>
        <tissue evidence="1">Muscle</tissue>
    </source>
</reference>
<keyword evidence="2" id="KW-1185">Reference proteome</keyword>
<accession>A0A4Z2IME2</accession>
<name>A0A4Z2IME2_9TELE</name>
<dbReference type="EMBL" id="SRLO01000074">
    <property type="protein sequence ID" value="TNN78362.1"/>
    <property type="molecule type" value="Genomic_DNA"/>
</dbReference>
<gene>
    <name evidence="1" type="ORF">EYF80_011346</name>
</gene>
<sequence>MASTSKCSLPVEQQTCNTFSHYLHVLSMCLYLYKLSDYRPCADQVYSSDRRLATHRPSLHLGPRKRLACAPSSASTAVSRSEPGEPATAPCAVGDFRLGEQSEACFSLNNGFLCSGRNGKERTNCHFAAFQRTKRDHCGRRGGGELSVEVGVQGVRGSREELVGARPMLGGVSGARGGGGVQVR</sequence>
<comment type="caution">
    <text evidence="1">The sequence shown here is derived from an EMBL/GenBank/DDBJ whole genome shotgun (WGS) entry which is preliminary data.</text>
</comment>
<proteinExistence type="predicted"/>
<evidence type="ECO:0000313" key="2">
    <source>
        <dbReference type="Proteomes" id="UP000314294"/>
    </source>
</evidence>
<evidence type="ECO:0000313" key="1">
    <source>
        <dbReference type="EMBL" id="TNN78362.1"/>
    </source>
</evidence>
<protein>
    <submittedName>
        <fullName evidence="1">Uncharacterized protein</fullName>
    </submittedName>
</protein>
<dbReference type="Proteomes" id="UP000314294">
    <property type="component" value="Unassembled WGS sequence"/>
</dbReference>
<organism evidence="1 2">
    <name type="scientific">Liparis tanakae</name>
    <name type="common">Tanaka's snailfish</name>
    <dbReference type="NCBI Taxonomy" id="230148"/>
    <lineage>
        <taxon>Eukaryota</taxon>
        <taxon>Metazoa</taxon>
        <taxon>Chordata</taxon>
        <taxon>Craniata</taxon>
        <taxon>Vertebrata</taxon>
        <taxon>Euteleostomi</taxon>
        <taxon>Actinopterygii</taxon>
        <taxon>Neopterygii</taxon>
        <taxon>Teleostei</taxon>
        <taxon>Neoteleostei</taxon>
        <taxon>Acanthomorphata</taxon>
        <taxon>Eupercaria</taxon>
        <taxon>Perciformes</taxon>
        <taxon>Cottioidei</taxon>
        <taxon>Cottales</taxon>
        <taxon>Liparidae</taxon>
        <taxon>Liparis</taxon>
    </lineage>
</organism>